<feature type="compositionally biased region" description="Polar residues" evidence="8">
    <location>
        <begin position="319"/>
        <end position="328"/>
    </location>
</feature>
<evidence type="ECO:0000256" key="6">
    <source>
        <dbReference type="ARBA" id="ARBA00022642"/>
    </source>
</evidence>
<name>A0ABR4IWX5_9EURO</name>
<keyword evidence="12" id="KW-1185">Reference proteome</keyword>
<sequence>MIMGDKPASPLLEGVSSLLDTDLYKLTMQCAILKYFPDVHVTYGFTNRTPQMKLTRGAYKWMLTQMDRLANVRVTEDEIAFLTKRCSYFNHAYLEFLTTFKLRPSEQVDIKFTPLQDTGSDDDFGDIEYVVKGLWVETILYEIPLLALTSQAYFMFSDKDWNYECQEEKAYRKGYVLLENGCTFSEFGTRRRRDYHTQDLVMTGLCRAAREAQAKGLPGAFTGTSNVHFAMKYDVDPVGTVAHEWYMTIAAITDDYENANELALKYWLGCFGEGVLGVALTDTFGTPAFLDAFRKTIPAYTSAGTGAVVTSASGAGTTAESNVQSEATTKPPITAPLDNGQQEEAASGKTYAEVYTGVRQDSGDPTYFVKMARDFYDKEGITGTKTVVFSDSLNIEHCLEYKVIAEEAGFKPVFGVGTFFTNDFANIADGEKSKPLNIVIKISSANGRPAVKLSDNMGKNTGDKDTVQTVKKRLGYVEHEWEQGDESNRWARGGNR</sequence>
<dbReference type="PANTHER" id="PTHR11098:SF1">
    <property type="entry name" value="NICOTINATE PHOSPHORIBOSYLTRANSFERASE"/>
    <property type="match status" value="1"/>
</dbReference>
<comment type="similarity">
    <text evidence="2">Belongs to the NAPRTase family.</text>
</comment>
<feature type="domain" description="Nicotinate/nicotinamide phosphoribosyltransferase" evidence="9">
    <location>
        <begin position="348"/>
        <end position="475"/>
    </location>
</feature>
<dbReference type="PIRSF" id="PIRSF000484">
    <property type="entry name" value="NAPRT"/>
    <property type="match status" value="1"/>
</dbReference>
<dbReference type="EC" id="6.3.4.21" evidence="3"/>
<comment type="pathway">
    <text evidence="1">Cofactor biosynthesis; NAD(+) biosynthesis; nicotinate D-ribonucleotide from nicotinate: step 1/1.</text>
</comment>
<feature type="region of interest" description="Disordered" evidence="8">
    <location>
        <begin position="319"/>
        <end position="340"/>
    </location>
</feature>
<dbReference type="InterPro" id="IPR007229">
    <property type="entry name" value="Nic_PRibTrfase-Fam"/>
</dbReference>
<evidence type="ECO:0000256" key="3">
    <source>
        <dbReference type="ARBA" id="ARBA00013236"/>
    </source>
</evidence>
<comment type="catalytic activity">
    <reaction evidence="7">
        <text>5-phospho-alpha-D-ribose 1-diphosphate + nicotinate + ATP + H2O = nicotinate beta-D-ribonucleotide + ADP + phosphate + diphosphate</text>
        <dbReference type="Rhea" id="RHEA:36163"/>
        <dbReference type="ChEBI" id="CHEBI:15377"/>
        <dbReference type="ChEBI" id="CHEBI:30616"/>
        <dbReference type="ChEBI" id="CHEBI:32544"/>
        <dbReference type="ChEBI" id="CHEBI:33019"/>
        <dbReference type="ChEBI" id="CHEBI:43474"/>
        <dbReference type="ChEBI" id="CHEBI:57502"/>
        <dbReference type="ChEBI" id="CHEBI:58017"/>
        <dbReference type="ChEBI" id="CHEBI:456216"/>
        <dbReference type="EC" id="6.3.4.21"/>
    </reaction>
</comment>
<dbReference type="GO" id="GO:0016740">
    <property type="term" value="F:transferase activity"/>
    <property type="evidence" value="ECO:0007669"/>
    <property type="project" value="UniProtKB-KW"/>
</dbReference>
<evidence type="ECO:0000259" key="9">
    <source>
        <dbReference type="Pfam" id="PF04095"/>
    </source>
</evidence>
<dbReference type="InterPro" id="IPR041525">
    <property type="entry name" value="N/Namide_PRibTrfase"/>
</dbReference>
<proteinExistence type="inferred from homology"/>
<dbReference type="Pfam" id="PF04095">
    <property type="entry name" value="NAPRTase"/>
    <property type="match status" value="2"/>
</dbReference>
<evidence type="ECO:0000256" key="2">
    <source>
        <dbReference type="ARBA" id="ARBA00010897"/>
    </source>
</evidence>
<reference evidence="11 12" key="1">
    <citation type="submission" date="2024-07" db="EMBL/GenBank/DDBJ databases">
        <title>Section-level genome sequencing and comparative genomics of Aspergillus sections Usti and Cavernicolus.</title>
        <authorList>
            <consortium name="Lawrence Berkeley National Laboratory"/>
            <person name="Nybo J.L."/>
            <person name="Vesth T.C."/>
            <person name="Theobald S."/>
            <person name="Frisvad J.C."/>
            <person name="Larsen T.O."/>
            <person name="Kjaerboelling I."/>
            <person name="Rothschild-Mancinelli K."/>
            <person name="Lyhne E.K."/>
            <person name="Kogle M.E."/>
            <person name="Barry K."/>
            <person name="Clum A."/>
            <person name="Na H."/>
            <person name="Ledsgaard L."/>
            <person name="Lin J."/>
            <person name="Lipzen A."/>
            <person name="Kuo A."/>
            <person name="Riley R."/>
            <person name="Mondo S."/>
            <person name="Labutti K."/>
            <person name="Haridas S."/>
            <person name="Pangalinan J."/>
            <person name="Salamov A.A."/>
            <person name="Simmons B.A."/>
            <person name="Magnuson J.K."/>
            <person name="Chen J."/>
            <person name="Drula E."/>
            <person name="Henrissat B."/>
            <person name="Wiebenga A."/>
            <person name="Lubbers R.J."/>
            <person name="Gomes A.C."/>
            <person name="Makela M.R."/>
            <person name="Stajich J."/>
            <person name="Grigoriev I.V."/>
            <person name="Mortensen U.H."/>
            <person name="De Vries R.P."/>
            <person name="Baker S.E."/>
            <person name="Andersen M.R."/>
        </authorList>
    </citation>
    <scope>NUCLEOTIDE SEQUENCE [LARGE SCALE GENOMIC DNA]</scope>
    <source>
        <strain evidence="11 12">CBS 123904</strain>
    </source>
</reference>
<keyword evidence="6" id="KW-0662">Pyridine nucleotide biosynthesis</keyword>
<evidence type="ECO:0000256" key="7">
    <source>
        <dbReference type="ARBA" id="ARBA00048668"/>
    </source>
</evidence>
<dbReference type="InterPro" id="IPR036068">
    <property type="entry name" value="Nicotinate_pribotase-like_C"/>
</dbReference>
<dbReference type="Pfam" id="PF17767">
    <property type="entry name" value="NAPRTase_N"/>
    <property type="match status" value="1"/>
</dbReference>
<dbReference type="InterPro" id="IPR006406">
    <property type="entry name" value="Nic_PRibTrfase"/>
</dbReference>
<evidence type="ECO:0000256" key="1">
    <source>
        <dbReference type="ARBA" id="ARBA00004952"/>
    </source>
</evidence>
<dbReference type="SUPFAM" id="SSF51690">
    <property type="entry name" value="Nicotinate/Quinolinate PRTase C-terminal domain-like"/>
    <property type="match status" value="1"/>
</dbReference>
<accession>A0ABR4IWX5</accession>
<comment type="caution">
    <text evidence="11">The sequence shown here is derived from an EMBL/GenBank/DDBJ whole genome shotgun (WGS) entry which is preliminary data.</text>
</comment>
<dbReference type="Proteomes" id="UP001610446">
    <property type="component" value="Unassembled WGS sequence"/>
</dbReference>
<evidence type="ECO:0000313" key="11">
    <source>
        <dbReference type="EMBL" id="KAL2831328.1"/>
    </source>
</evidence>
<evidence type="ECO:0000313" key="12">
    <source>
        <dbReference type="Proteomes" id="UP001610446"/>
    </source>
</evidence>
<dbReference type="InterPro" id="IPR040727">
    <property type="entry name" value="NAPRTase_N"/>
</dbReference>
<feature type="domain" description="Nicotinate phosphoribosyltransferase N-terminal" evidence="10">
    <location>
        <begin position="19"/>
        <end position="149"/>
    </location>
</feature>
<evidence type="ECO:0000256" key="5">
    <source>
        <dbReference type="ARBA" id="ARBA00022598"/>
    </source>
</evidence>
<keyword evidence="11" id="KW-0808">Transferase</keyword>
<evidence type="ECO:0000256" key="4">
    <source>
        <dbReference type="ARBA" id="ARBA00022553"/>
    </source>
</evidence>
<dbReference type="SUPFAM" id="SSF54675">
    <property type="entry name" value="Nicotinate/Quinolinate PRTase N-terminal domain-like"/>
    <property type="match status" value="1"/>
</dbReference>
<protein>
    <recommendedName>
        <fullName evidence="3">nicotinate phosphoribosyltransferase</fullName>
        <ecNumber evidence="3">6.3.4.21</ecNumber>
    </recommendedName>
</protein>
<organism evidence="11 12">
    <name type="scientific">Aspergillus pseudoustus</name>
    <dbReference type="NCBI Taxonomy" id="1810923"/>
    <lineage>
        <taxon>Eukaryota</taxon>
        <taxon>Fungi</taxon>
        <taxon>Dikarya</taxon>
        <taxon>Ascomycota</taxon>
        <taxon>Pezizomycotina</taxon>
        <taxon>Eurotiomycetes</taxon>
        <taxon>Eurotiomycetidae</taxon>
        <taxon>Eurotiales</taxon>
        <taxon>Aspergillaceae</taxon>
        <taxon>Aspergillus</taxon>
        <taxon>Aspergillus subgen. Nidulantes</taxon>
    </lineage>
</organism>
<dbReference type="EMBL" id="JBFXLU010000285">
    <property type="protein sequence ID" value="KAL2831328.1"/>
    <property type="molecule type" value="Genomic_DNA"/>
</dbReference>
<keyword evidence="4" id="KW-0597">Phosphoprotein</keyword>
<evidence type="ECO:0000259" key="10">
    <source>
        <dbReference type="Pfam" id="PF17767"/>
    </source>
</evidence>
<feature type="domain" description="Nicotinate/nicotinamide phosphoribosyltransferase" evidence="9">
    <location>
        <begin position="183"/>
        <end position="295"/>
    </location>
</feature>
<dbReference type="Gene3D" id="3.20.140.10">
    <property type="entry name" value="nicotinate phosphoribosyltransferase"/>
    <property type="match status" value="2"/>
</dbReference>
<gene>
    <name evidence="11" type="ORF">BJY01DRAFT_108678</name>
</gene>
<dbReference type="CDD" id="cd01401">
    <property type="entry name" value="PncB_like"/>
    <property type="match status" value="1"/>
</dbReference>
<keyword evidence="5" id="KW-0436">Ligase</keyword>
<dbReference type="PANTHER" id="PTHR11098">
    <property type="entry name" value="NICOTINATE PHOSPHORIBOSYLTRANSFERASE"/>
    <property type="match status" value="1"/>
</dbReference>
<evidence type="ECO:0000256" key="8">
    <source>
        <dbReference type="SAM" id="MobiDB-lite"/>
    </source>
</evidence>